<dbReference type="Pfam" id="PF00881">
    <property type="entry name" value="Nitroreductase"/>
    <property type="match status" value="1"/>
</dbReference>
<evidence type="ECO:0000313" key="5">
    <source>
        <dbReference type="EMBL" id="PWR74240.1"/>
    </source>
</evidence>
<evidence type="ECO:0000256" key="2">
    <source>
        <dbReference type="ARBA" id="ARBA00022643"/>
    </source>
</evidence>
<dbReference type="PANTHER" id="PTHR23026">
    <property type="entry name" value="NADPH NITROREDUCTASE"/>
    <property type="match status" value="1"/>
</dbReference>
<comment type="caution">
    <text evidence="5">The sequence shown here is derived from an EMBL/GenBank/DDBJ whole genome shotgun (WGS) entry which is preliminary data.</text>
</comment>
<proteinExistence type="predicted"/>
<evidence type="ECO:0000256" key="3">
    <source>
        <dbReference type="ARBA" id="ARBA00023002"/>
    </source>
</evidence>
<name>A0A2V2N6K3_9EURY</name>
<protein>
    <submittedName>
        <fullName evidence="5">Nitroreductase</fullName>
    </submittedName>
</protein>
<feature type="domain" description="Nitroreductase" evidence="4">
    <location>
        <begin position="8"/>
        <end position="170"/>
    </location>
</feature>
<evidence type="ECO:0000313" key="6">
    <source>
        <dbReference type="Proteomes" id="UP000245657"/>
    </source>
</evidence>
<organism evidence="5 6">
    <name type="scientific">Methanospirillum lacunae</name>
    <dbReference type="NCBI Taxonomy" id="668570"/>
    <lineage>
        <taxon>Archaea</taxon>
        <taxon>Methanobacteriati</taxon>
        <taxon>Methanobacteriota</taxon>
        <taxon>Stenosarchaea group</taxon>
        <taxon>Methanomicrobia</taxon>
        <taxon>Methanomicrobiales</taxon>
        <taxon>Methanospirillaceae</taxon>
        <taxon>Methanospirillum</taxon>
    </lineage>
</organism>
<sequence length="189" mass="21181">MGEPLDLIMTRRSIRKFKSDKIPDEVITQIIKAGTYAPSALALQPWAFIVIQNMDFMQKVSDYCKPIMISLMKDAHDGMSDEFRELLSSEGYSIYYHAPLMVMVIGKSSSRFREIDCSLCAENMMLAAHALGIGSCWIGSTEVAYDNPEIMAGFRIPEGYSPVGTIVFGYPDEKPDAHDKKPALITWIK</sequence>
<reference evidence="5 6" key="1">
    <citation type="submission" date="2018-05" db="EMBL/GenBank/DDBJ databases">
        <title>Draft genome of Methanospirillum lacunae Ki8-1.</title>
        <authorList>
            <person name="Dueholm M.S."/>
            <person name="Nielsen P.H."/>
            <person name="Bakmann L.F."/>
            <person name="Otzen D.E."/>
        </authorList>
    </citation>
    <scope>NUCLEOTIDE SEQUENCE [LARGE SCALE GENOMIC DNA]</scope>
    <source>
        <strain evidence="5 6">Ki8-1</strain>
    </source>
</reference>
<dbReference type="OrthoDB" id="105365at2157"/>
<dbReference type="EMBL" id="QGMY01000002">
    <property type="protein sequence ID" value="PWR74240.1"/>
    <property type="molecule type" value="Genomic_DNA"/>
</dbReference>
<dbReference type="Gene3D" id="3.40.109.10">
    <property type="entry name" value="NADH Oxidase"/>
    <property type="match status" value="1"/>
</dbReference>
<keyword evidence="6" id="KW-1185">Reference proteome</keyword>
<dbReference type="InterPro" id="IPR029479">
    <property type="entry name" value="Nitroreductase"/>
</dbReference>
<dbReference type="InterPro" id="IPR000415">
    <property type="entry name" value="Nitroreductase-like"/>
</dbReference>
<dbReference type="AlphaFoldDB" id="A0A2V2N6K3"/>
<keyword evidence="2" id="KW-0288">FMN</keyword>
<evidence type="ECO:0000256" key="1">
    <source>
        <dbReference type="ARBA" id="ARBA00022630"/>
    </source>
</evidence>
<dbReference type="InterPro" id="IPR050627">
    <property type="entry name" value="Nitroreductase/BluB"/>
</dbReference>
<dbReference type="RefSeq" id="WP_109967519.1">
    <property type="nucleotide sequence ID" value="NZ_QGMY01000002.1"/>
</dbReference>
<dbReference type="GO" id="GO:0016491">
    <property type="term" value="F:oxidoreductase activity"/>
    <property type="evidence" value="ECO:0007669"/>
    <property type="project" value="UniProtKB-KW"/>
</dbReference>
<dbReference type="SUPFAM" id="SSF55469">
    <property type="entry name" value="FMN-dependent nitroreductase-like"/>
    <property type="match status" value="1"/>
</dbReference>
<evidence type="ECO:0000259" key="4">
    <source>
        <dbReference type="Pfam" id="PF00881"/>
    </source>
</evidence>
<dbReference type="PANTHER" id="PTHR23026:SF90">
    <property type="entry name" value="IODOTYROSINE DEIODINASE 1"/>
    <property type="match status" value="1"/>
</dbReference>
<dbReference type="Proteomes" id="UP000245657">
    <property type="component" value="Unassembled WGS sequence"/>
</dbReference>
<accession>A0A2V2N6K3</accession>
<keyword evidence="3" id="KW-0560">Oxidoreductase</keyword>
<gene>
    <name evidence="5" type="ORF">DK846_03570</name>
</gene>
<keyword evidence="1" id="KW-0285">Flavoprotein</keyword>